<keyword evidence="3" id="KW-1185">Reference proteome</keyword>
<accession>A0A518IGR3</accession>
<dbReference type="AlphaFoldDB" id="A0A518IGR3"/>
<proteinExistence type="predicted"/>
<sequence length="54" mass="6625">MNKEIRLNDSNQEKRNSERRPKLIEQMRNKLRVIHYLLWVRRYFVAGSVPNVDL</sequence>
<reference evidence="2 3" key="1">
    <citation type="submission" date="2019-03" db="EMBL/GenBank/DDBJ databases">
        <title>Deep-cultivation of Planctomycetes and their phenomic and genomic characterization uncovers novel biology.</title>
        <authorList>
            <person name="Wiegand S."/>
            <person name="Jogler M."/>
            <person name="Boedeker C."/>
            <person name="Pinto D."/>
            <person name="Vollmers J."/>
            <person name="Rivas-Marin E."/>
            <person name="Kohn T."/>
            <person name="Peeters S.H."/>
            <person name="Heuer A."/>
            <person name="Rast P."/>
            <person name="Oberbeckmann S."/>
            <person name="Bunk B."/>
            <person name="Jeske O."/>
            <person name="Meyerdierks A."/>
            <person name="Storesund J.E."/>
            <person name="Kallscheuer N."/>
            <person name="Luecker S."/>
            <person name="Lage O.M."/>
            <person name="Pohl T."/>
            <person name="Merkel B.J."/>
            <person name="Hornburger P."/>
            <person name="Mueller R.-W."/>
            <person name="Bruemmer F."/>
            <person name="Labrenz M."/>
            <person name="Spormann A.M."/>
            <person name="Op den Camp H."/>
            <person name="Overmann J."/>
            <person name="Amann R."/>
            <person name="Jetten M.S.M."/>
            <person name="Mascher T."/>
            <person name="Medema M.H."/>
            <person name="Devos D.P."/>
            <person name="Kaster A.-K."/>
            <person name="Ovreas L."/>
            <person name="Rohde M."/>
            <person name="Galperin M.Y."/>
            <person name="Jogler C."/>
        </authorList>
    </citation>
    <scope>NUCLEOTIDE SEQUENCE [LARGE SCALE GENOMIC DNA]</scope>
    <source>
        <strain evidence="2 3">Enr17</strain>
    </source>
</reference>
<evidence type="ECO:0000313" key="2">
    <source>
        <dbReference type="EMBL" id="QDV52240.1"/>
    </source>
</evidence>
<evidence type="ECO:0000313" key="3">
    <source>
        <dbReference type="Proteomes" id="UP000318313"/>
    </source>
</evidence>
<gene>
    <name evidence="2" type="ORF">Enr17x_43000</name>
</gene>
<evidence type="ECO:0000256" key="1">
    <source>
        <dbReference type="SAM" id="MobiDB-lite"/>
    </source>
</evidence>
<organism evidence="2 3">
    <name type="scientific">Gimesia fumaroli</name>
    <dbReference type="NCBI Taxonomy" id="2527976"/>
    <lineage>
        <taxon>Bacteria</taxon>
        <taxon>Pseudomonadati</taxon>
        <taxon>Planctomycetota</taxon>
        <taxon>Planctomycetia</taxon>
        <taxon>Planctomycetales</taxon>
        <taxon>Planctomycetaceae</taxon>
        <taxon>Gimesia</taxon>
    </lineage>
</organism>
<dbReference type="KEGG" id="gfm:Enr17x_43000"/>
<dbReference type="EMBL" id="CP037452">
    <property type="protein sequence ID" value="QDV52240.1"/>
    <property type="molecule type" value="Genomic_DNA"/>
</dbReference>
<protein>
    <submittedName>
        <fullName evidence="2">Uncharacterized protein</fullName>
    </submittedName>
</protein>
<name>A0A518IGR3_9PLAN</name>
<dbReference type="Proteomes" id="UP000318313">
    <property type="component" value="Chromosome"/>
</dbReference>
<feature type="region of interest" description="Disordered" evidence="1">
    <location>
        <begin position="1"/>
        <end position="21"/>
    </location>
</feature>